<dbReference type="AlphaFoldDB" id="A0A8J1Y5Z7"/>
<dbReference type="PANTHER" id="PTHR24289:SF1">
    <property type="entry name" value="STEROID 17-ALPHA-HYDROXYLASE_17,20 LYASE"/>
    <property type="match status" value="1"/>
</dbReference>
<evidence type="ECO:0000256" key="14">
    <source>
        <dbReference type="RuleBase" id="RU000461"/>
    </source>
</evidence>
<dbReference type="Proteomes" id="UP000749559">
    <property type="component" value="Unassembled WGS sequence"/>
</dbReference>
<evidence type="ECO:0000256" key="5">
    <source>
        <dbReference type="ARBA" id="ARBA00022617"/>
    </source>
</evidence>
<evidence type="ECO:0000256" key="12">
    <source>
        <dbReference type="ARBA" id="ARBA00023136"/>
    </source>
</evidence>
<keyword evidence="16" id="KW-1185">Reference proteome</keyword>
<comment type="cofactor">
    <cofactor evidence="1 13">
        <name>heme</name>
        <dbReference type="ChEBI" id="CHEBI:30413"/>
    </cofactor>
</comment>
<dbReference type="GO" id="GO:0020037">
    <property type="term" value="F:heme binding"/>
    <property type="evidence" value="ECO:0007669"/>
    <property type="project" value="InterPro"/>
</dbReference>
<evidence type="ECO:0000256" key="13">
    <source>
        <dbReference type="PIRSR" id="PIRSR602401-1"/>
    </source>
</evidence>
<keyword evidence="7" id="KW-0256">Endoplasmic reticulum</keyword>
<dbReference type="PANTHER" id="PTHR24289">
    <property type="entry name" value="STEROID 17-ALPHA-HYDROXYLASE/17,20 LYASE"/>
    <property type="match status" value="1"/>
</dbReference>
<dbReference type="OrthoDB" id="6103963at2759"/>
<keyword evidence="5 13" id="KW-0349">Heme</keyword>
<evidence type="ECO:0000256" key="10">
    <source>
        <dbReference type="ARBA" id="ARBA00023004"/>
    </source>
</evidence>
<protein>
    <submittedName>
        <fullName evidence="15">Uncharacterized protein</fullName>
    </submittedName>
</protein>
<evidence type="ECO:0000256" key="1">
    <source>
        <dbReference type="ARBA" id="ARBA00001971"/>
    </source>
</evidence>
<dbReference type="PRINTS" id="PR00385">
    <property type="entry name" value="P450"/>
</dbReference>
<dbReference type="GO" id="GO:0005789">
    <property type="term" value="C:endoplasmic reticulum membrane"/>
    <property type="evidence" value="ECO:0007669"/>
    <property type="project" value="UniProtKB-SubCell"/>
</dbReference>
<dbReference type="SUPFAM" id="SSF48264">
    <property type="entry name" value="Cytochrome P450"/>
    <property type="match status" value="1"/>
</dbReference>
<dbReference type="Gene3D" id="1.10.630.10">
    <property type="entry name" value="Cytochrome P450"/>
    <property type="match status" value="1"/>
</dbReference>
<keyword evidence="6 13" id="KW-0479">Metal-binding</keyword>
<sequence>MLPAILFILSLIFVWIVKKILWKGLDIPGPKGTPIFGNAFQLDQNAPFVQFLLWSRQYGSVFKIQLFNEEVVVLNDYDVIKEALLEKSGDFAGRPSSWRMKFITPGGHEDIIWRDLGPDLKKLKKIAHSGLKQFGDGMDRITSLASDEIQDCITRFRSNNGVPFDPRELVGQCIINIMIGLVLGENVNKDSVDFKLMCYMLDTMDRCGAAGMGKELDMFPWLRFFGNSSYKILKEYNEIRERLLSSWIQRSEYKLSMHTEEARSVTETLLQHYKLGNITRNEMHGVLIDILLGGIVTTESTLKAFLLILINKPEVQKNIQREIDDCIGDDRLPTFKDRHNMPYTEAAILEILRYSTTSTLSIPHKALCDTSVGGYKIPRGTVLWMNIWGMHHDEKYFDDPYEFKVERFLDKNGNLILAHDRKSFLPFGVGKRECLGEAMAKVRMFLFVTGLLQKLEIVPEDINNPPDPDPAKFVCAITNQPGPFNIVVKDRRN</sequence>
<dbReference type="PROSITE" id="PS00086">
    <property type="entry name" value="CYTOCHROME_P450"/>
    <property type="match status" value="1"/>
</dbReference>
<organism evidence="15 16">
    <name type="scientific">Owenia fusiformis</name>
    <name type="common">Polychaete worm</name>
    <dbReference type="NCBI Taxonomy" id="6347"/>
    <lineage>
        <taxon>Eukaryota</taxon>
        <taxon>Metazoa</taxon>
        <taxon>Spiralia</taxon>
        <taxon>Lophotrochozoa</taxon>
        <taxon>Annelida</taxon>
        <taxon>Polychaeta</taxon>
        <taxon>Sedentaria</taxon>
        <taxon>Canalipalpata</taxon>
        <taxon>Sabellida</taxon>
        <taxon>Oweniida</taxon>
        <taxon>Oweniidae</taxon>
        <taxon>Owenia</taxon>
    </lineage>
</organism>
<gene>
    <name evidence="15" type="ORF">OFUS_LOCUS13666</name>
</gene>
<dbReference type="FunFam" id="1.10.630.10:FF:000238">
    <property type="entry name" value="Cytochrome P450 2A6"/>
    <property type="match status" value="1"/>
</dbReference>
<evidence type="ECO:0000256" key="8">
    <source>
        <dbReference type="ARBA" id="ARBA00022848"/>
    </source>
</evidence>
<dbReference type="EMBL" id="CAIIXF020000007">
    <property type="protein sequence ID" value="CAH1788064.1"/>
    <property type="molecule type" value="Genomic_DNA"/>
</dbReference>
<proteinExistence type="inferred from homology"/>
<dbReference type="GO" id="GO:0042448">
    <property type="term" value="P:progesterone metabolic process"/>
    <property type="evidence" value="ECO:0007669"/>
    <property type="project" value="TreeGrafter"/>
</dbReference>
<accession>A0A8J1Y5Z7</accession>
<dbReference type="GO" id="GO:0004508">
    <property type="term" value="F:steroid 17-alpha-monooxygenase activity"/>
    <property type="evidence" value="ECO:0007669"/>
    <property type="project" value="TreeGrafter"/>
</dbReference>
<comment type="subcellular location">
    <subcellularLocation>
        <location evidence="3">Endoplasmic reticulum membrane</location>
        <topology evidence="3">Peripheral membrane protein</topology>
    </subcellularLocation>
    <subcellularLocation>
        <location evidence="2">Microsome membrane</location>
        <topology evidence="2">Peripheral membrane protein</topology>
    </subcellularLocation>
</comment>
<evidence type="ECO:0000256" key="2">
    <source>
        <dbReference type="ARBA" id="ARBA00004174"/>
    </source>
</evidence>
<keyword evidence="8" id="KW-0492">Microsome</keyword>
<evidence type="ECO:0000313" key="16">
    <source>
        <dbReference type="Proteomes" id="UP000749559"/>
    </source>
</evidence>
<evidence type="ECO:0000256" key="6">
    <source>
        <dbReference type="ARBA" id="ARBA00022723"/>
    </source>
</evidence>
<evidence type="ECO:0000256" key="9">
    <source>
        <dbReference type="ARBA" id="ARBA00023002"/>
    </source>
</evidence>
<keyword evidence="10 13" id="KW-0408">Iron</keyword>
<dbReference type="GO" id="GO:0042446">
    <property type="term" value="P:hormone biosynthetic process"/>
    <property type="evidence" value="ECO:0007669"/>
    <property type="project" value="TreeGrafter"/>
</dbReference>
<keyword evidence="12" id="KW-0472">Membrane</keyword>
<comment type="similarity">
    <text evidence="4 14">Belongs to the cytochrome P450 family.</text>
</comment>
<evidence type="ECO:0000256" key="4">
    <source>
        <dbReference type="ARBA" id="ARBA00010617"/>
    </source>
</evidence>
<evidence type="ECO:0000313" key="15">
    <source>
        <dbReference type="EMBL" id="CAH1788064.1"/>
    </source>
</evidence>
<name>A0A8J1Y5Z7_OWEFU</name>
<dbReference type="InterPro" id="IPR017972">
    <property type="entry name" value="Cyt_P450_CS"/>
</dbReference>
<evidence type="ECO:0000256" key="11">
    <source>
        <dbReference type="ARBA" id="ARBA00023033"/>
    </source>
</evidence>
<reference evidence="15" key="1">
    <citation type="submission" date="2022-03" db="EMBL/GenBank/DDBJ databases">
        <authorList>
            <person name="Martin C."/>
        </authorList>
    </citation>
    <scope>NUCLEOTIDE SEQUENCE</scope>
</reference>
<dbReference type="InterPro" id="IPR036396">
    <property type="entry name" value="Cyt_P450_sf"/>
</dbReference>
<dbReference type="PRINTS" id="PR00463">
    <property type="entry name" value="EP450I"/>
</dbReference>
<comment type="caution">
    <text evidence="15">The sequence shown here is derived from an EMBL/GenBank/DDBJ whole genome shotgun (WGS) entry which is preliminary data.</text>
</comment>
<dbReference type="InterPro" id="IPR001128">
    <property type="entry name" value="Cyt_P450"/>
</dbReference>
<dbReference type="GO" id="GO:0005506">
    <property type="term" value="F:iron ion binding"/>
    <property type="evidence" value="ECO:0007669"/>
    <property type="project" value="InterPro"/>
</dbReference>
<evidence type="ECO:0000256" key="3">
    <source>
        <dbReference type="ARBA" id="ARBA00004406"/>
    </source>
</evidence>
<dbReference type="Pfam" id="PF00067">
    <property type="entry name" value="p450"/>
    <property type="match status" value="1"/>
</dbReference>
<dbReference type="InterPro" id="IPR002401">
    <property type="entry name" value="Cyt_P450_E_grp-I"/>
</dbReference>
<keyword evidence="11 14" id="KW-0503">Monooxygenase</keyword>
<evidence type="ECO:0000256" key="7">
    <source>
        <dbReference type="ARBA" id="ARBA00022824"/>
    </source>
</evidence>
<feature type="binding site" description="axial binding residue" evidence="13">
    <location>
        <position position="434"/>
    </location>
    <ligand>
        <name>heme</name>
        <dbReference type="ChEBI" id="CHEBI:30413"/>
    </ligand>
    <ligandPart>
        <name>Fe</name>
        <dbReference type="ChEBI" id="CHEBI:18248"/>
    </ligandPart>
</feature>
<keyword evidence="9 14" id="KW-0560">Oxidoreductase</keyword>